<dbReference type="EMBL" id="JAJNEC010000007">
    <property type="protein sequence ID" value="MCD2425300.1"/>
    <property type="molecule type" value="Genomic_DNA"/>
</dbReference>
<dbReference type="Gene3D" id="3.40.630.30">
    <property type="match status" value="1"/>
</dbReference>
<gene>
    <name evidence="2" type="ORF">LQ567_21115</name>
</gene>
<dbReference type="RefSeq" id="WP_231007756.1">
    <property type="nucleotide sequence ID" value="NZ_JAJNEC010000007.1"/>
</dbReference>
<evidence type="ECO:0000313" key="2">
    <source>
        <dbReference type="EMBL" id="MCD2425300.1"/>
    </source>
</evidence>
<dbReference type="Pfam" id="PF13508">
    <property type="entry name" value="Acetyltransf_7"/>
    <property type="match status" value="1"/>
</dbReference>
<sequence length="218" mass="23183">MSANRSVVATWIKGWALARGVTAPVAIPGGFRVHVGWPEQKERYVFPGMTAAFTNLGNIITEPWVFLKVCAPPDHVSAVLPAHWEIQSPGYLMMKIGFVPEGDVPLARGYHLKTALQLPVPVVHIVTDSGDIAASGRIALADDAAIYDRIITAPAHRRRGLATIVMKRLTAIACSHGITTGMLVATGEGRALYETLGWKLLAPYTSAVIPGNGSLGAG</sequence>
<comment type="caution">
    <text evidence="2">The sequence shown here is derived from an EMBL/GenBank/DDBJ whole genome shotgun (WGS) entry which is preliminary data.</text>
</comment>
<protein>
    <submittedName>
        <fullName evidence="2">GNAT family N-acetyltransferase</fullName>
    </submittedName>
</protein>
<accession>A0ABS8PW69</accession>
<name>A0ABS8PW69_9BACT</name>
<evidence type="ECO:0000313" key="3">
    <source>
        <dbReference type="Proteomes" id="UP001199816"/>
    </source>
</evidence>
<dbReference type="CDD" id="cd04301">
    <property type="entry name" value="NAT_SF"/>
    <property type="match status" value="1"/>
</dbReference>
<feature type="domain" description="N-acetyltransferase" evidence="1">
    <location>
        <begin position="77"/>
        <end position="212"/>
    </location>
</feature>
<keyword evidence="3" id="KW-1185">Reference proteome</keyword>
<organism evidence="2 3">
    <name type="scientific">Niabella pedocola</name>
    <dbReference type="NCBI Taxonomy" id="1752077"/>
    <lineage>
        <taxon>Bacteria</taxon>
        <taxon>Pseudomonadati</taxon>
        <taxon>Bacteroidota</taxon>
        <taxon>Chitinophagia</taxon>
        <taxon>Chitinophagales</taxon>
        <taxon>Chitinophagaceae</taxon>
        <taxon>Niabella</taxon>
    </lineage>
</organism>
<evidence type="ECO:0000259" key="1">
    <source>
        <dbReference type="PROSITE" id="PS51186"/>
    </source>
</evidence>
<reference evidence="2 3" key="1">
    <citation type="submission" date="2021-11" db="EMBL/GenBank/DDBJ databases">
        <title>Genomic of Niabella pedocola.</title>
        <authorList>
            <person name="Wu T."/>
        </authorList>
    </citation>
    <scope>NUCLEOTIDE SEQUENCE [LARGE SCALE GENOMIC DNA]</scope>
    <source>
        <strain evidence="2 3">JCM 31011</strain>
    </source>
</reference>
<dbReference type="InterPro" id="IPR000182">
    <property type="entry name" value="GNAT_dom"/>
</dbReference>
<dbReference type="SUPFAM" id="SSF55729">
    <property type="entry name" value="Acyl-CoA N-acyltransferases (Nat)"/>
    <property type="match status" value="1"/>
</dbReference>
<dbReference type="InterPro" id="IPR016181">
    <property type="entry name" value="Acyl_CoA_acyltransferase"/>
</dbReference>
<dbReference type="Proteomes" id="UP001199816">
    <property type="component" value="Unassembled WGS sequence"/>
</dbReference>
<dbReference type="PROSITE" id="PS51186">
    <property type="entry name" value="GNAT"/>
    <property type="match status" value="1"/>
</dbReference>
<proteinExistence type="predicted"/>